<keyword evidence="3" id="KW-1185">Reference proteome</keyword>
<feature type="transmembrane region" description="Helical" evidence="1">
    <location>
        <begin position="254"/>
        <end position="272"/>
    </location>
</feature>
<accession>A0ABT1VZL7</accession>
<proteinExistence type="predicted"/>
<dbReference type="Pfam" id="PF02405">
    <property type="entry name" value="MlaE"/>
    <property type="match status" value="1"/>
</dbReference>
<gene>
    <name evidence="2" type="ORF">NFI88_13140</name>
</gene>
<dbReference type="InterPro" id="IPR030802">
    <property type="entry name" value="Permease_MalE"/>
</dbReference>
<dbReference type="PANTHER" id="PTHR30188">
    <property type="entry name" value="ABC TRANSPORTER PERMEASE PROTEIN-RELATED"/>
    <property type="match status" value="1"/>
</dbReference>
<sequence length="273" mass="28859">MKRHGLRSVLVFRLRAALAAIGHWARTQLRFPLALLAAGWGVMLDGVRPSSWRRTARAEFRRTLRQAAGGGLVSTLFTAALAGLAMVSQALYWLGLTGLDRLTGGLIVTILLREVTPVLVGLILLGRSGMLSVTELGALATGGQLRSLIGQGIDPFSLLVMTRSLALAVSGFTLGIAFAMGALFVGFLFSSLLGSIQGSLWRFIDEVLTAMTAADYVAIPLKLLFVGFVVGLSSCLTGLEAAPEEDQSVLMPRGFARGILAVMTVNIAFTAIG</sequence>
<evidence type="ECO:0000313" key="2">
    <source>
        <dbReference type="EMBL" id="MCQ8241780.1"/>
    </source>
</evidence>
<dbReference type="Proteomes" id="UP001524547">
    <property type="component" value="Unassembled WGS sequence"/>
</dbReference>
<reference evidence="2 3" key="1">
    <citation type="submission" date="2022-06" db="EMBL/GenBank/DDBJ databases">
        <title>Rhizosaccharibacter gen. nov. sp. nov. KSS12, endophytic bacteria isolated from sugarcane.</title>
        <authorList>
            <person name="Pitiwittayakul N."/>
        </authorList>
    </citation>
    <scope>NUCLEOTIDE SEQUENCE [LARGE SCALE GENOMIC DNA]</scope>
    <source>
        <strain evidence="2 3">KSS12</strain>
    </source>
</reference>
<feature type="transmembrane region" description="Helical" evidence="1">
    <location>
        <begin position="165"/>
        <end position="196"/>
    </location>
</feature>
<organism evidence="2 3">
    <name type="scientific">Rhizosaccharibacter radicis</name>
    <dbReference type="NCBI Taxonomy" id="2782605"/>
    <lineage>
        <taxon>Bacteria</taxon>
        <taxon>Pseudomonadati</taxon>
        <taxon>Pseudomonadota</taxon>
        <taxon>Alphaproteobacteria</taxon>
        <taxon>Acetobacterales</taxon>
        <taxon>Acetobacteraceae</taxon>
        <taxon>Rhizosaccharibacter</taxon>
    </lineage>
</organism>
<evidence type="ECO:0000313" key="3">
    <source>
        <dbReference type="Proteomes" id="UP001524547"/>
    </source>
</evidence>
<keyword evidence="1" id="KW-1133">Transmembrane helix</keyword>
<feature type="transmembrane region" description="Helical" evidence="1">
    <location>
        <begin position="216"/>
        <end position="242"/>
    </location>
</feature>
<keyword evidence="1" id="KW-0812">Transmembrane</keyword>
<dbReference type="EMBL" id="JAMZEJ010000008">
    <property type="protein sequence ID" value="MCQ8241780.1"/>
    <property type="molecule type" value="Genomic_DNA"/>
</dbReference>
<protein>
    <submittedName>
        <fullName evidence="2">ABC transporter permease</fullName>
    </submittedName>
</protein>
<feature type="transmembrane region" description="Helical" evidence="1">
    <location>
        <begin position="106"/>
        <end position="125"/>
    </location>
</feature>
<evidence type="ECO:0000256" key="1">
    <source>
        <dbReference type="SAM" id="Phobius"/>
    </source>
</evidence>
<dbReference type="RefSeq" id="WP_422920535.1">
    <property type="nucleotide sequence ID" value="NZ_JAMZEJ010000008.1"/>
</dbReference>
<name>A0ABT1VZL7_9PROT</name>
<dbReference type="PANTHER" id="PTHR30188:SF4">
    <property type="entry name" value="PROTEIN TRIGALACTOSYLDIACYLGLYCEROL 1, CHLOROPLASTIC"/>
    <property type="match status" value="1"/>
</dbReference>
<keyword evidence="1" id="KW-0472">Membrane</keyword>
<feature type="transmembrane region" description="Helical" evidence="1">
    <location>
        <begin position="68"/>
        <end position="94"/>
    </location>
</feature>
<comment type="caution">
    <text evidence="2">The sequence shown here is derived from an EMBL/GenBank/DDBJ whole genome shotgun (WGS) entry which is preliminary data.</text>
</comment>